<evidence type="ECO:0000313" key="2">
    <source>
        <dbReference type="Proteomes" id="UP000041254"/>
    </source>
</evidence>
<keyword evidence="2" id="KW-1185">Reference proteome</keyword>
<sequence>MGNGGPSRLRFSTTTALYGGTALREMEVERQRMAMVQAKREREGKELKPFLRLYGCATSLQDGAMYRESADTALKPCLYIEMQPLNDPTQPPDYVSLRELIWDMHYAGVAYD</sequence>
<name>A0A0G4H390_VITBC</name>
<reference evidence="1 2" key="1">
    <citation type="submission" date="2014-11" db="EMBL/GenBank/DDBJ databases">
        <authorList>
            <person name="Zhu J."/>
            <person name="Qi W."/>
            <person name="Song R."/>
        </authorList>
    </citation>
    <scope>NUCLEOTIDE SEQUENCE [LARGE SCALE GENOMIC DNA]</scope>
</reference>
<gene>
    <name evidence="1" type="ORF">Vbra_19538</name>
</gene>
<dbReference type="AlphaFoldDB" id="A0A0G4H390"/>
<dbReference type="InParanoid" id="A0A0G4H390"/>
<dbReference type="VEuPathDB" id="CryptoDB:Vbra_19538"/>
<dbReference type="PhylomeDB" id="A0A0G4H390"/>
<protein>
    <submittedName>
        <fullName evidence="1">Uncharacterized protein</fullName>
    </submittedName>
</protein>
<proteinExistence type="predicted"/>
<dbReference type="Proteomes" id="UP000041254">
    <property type="component" value="Unassembled WGS sequence"/>
</dbReference>
<evidence type="ECO:0000313" key="1">
    <source>
        <dbReference type="EMBL" id="CEM38183.1"/>
    </source>
</evidence>
<organism evidence="1 2">
    <name type="scientific">Vitrella brassicaformis (strain CCMP3155)</name>
    <dbReference type="NCBI Taxonomy" id="1169540"/>
    <lineage>
        <taxon>Eukaryota</taxon>
        <taxon>Sar</taxon>
        <taxon>Alveolata</taxon>
        <taxon>Colpodellida</taxon>
        <taxon>Vitrellaceae</taxon>
        <taxon>Vitrella</taxon>
    </lineage>
</organism>
<accession>A0A0G4H390</accession>
<dbReference type="EMBL" id="CDMY01000973">
    <property type="protein sequence ID" value="CEM38183.1"/>
    <property type="molecule type" value="Genomic_DNA"/>
</dbReference>